<dbReference type="SUPFAM" id="SSF46785">
    <property type="entry name" value="Winged helix' DNA-binding domain"/>
    <property type="match status" value="1"/>
</dbReference>
<organism evidence="1 2">
    <name type="scientific">Meridianimarinicoccus aquatilis</name>
    <dbReference type="NCBI Taxonomy" id="2552766"/>
    <lineage>
        <taxon>Bacteria</taxon>
        <taxon>Pseudomonadati</taxon>
        <taxon>Pseudomonadota</taxon>
        <taxon>Alphaproteobacteria</taxon>
        <taxon>Rhodobacterales</taxon>
        <taxon>Paracoccaceae</taxon>
        <taxon>Meridianimarinicoccus</taxon>
    </lineage>
</organism>
<dbReference type="Gene3D" id="1.10.10.10">
    <property type="entry name" value="Winged helix-like DNA-binding domain superfamily/Winged helix DNA-binding domain"/>
    <property type="match status" value="1"/>
</dbReference>
<dbReference type="InterPro" id="IPR036390">
    <property type="entry name" value="WH_DNA-bd_sf"/>
</dbReference>
<evidence type="ECO:0008006" key="3">
    <source>
        <dbReference type="Google" id="ProtNLM"/>
    </source>
</evidence>
<accession>A0A4V3BB31</accession>
<dbReference type="InterPro" id="IPR036388">
    <property type="entry name" value="WH-like_DNA-bd_sf"/>
</dbReference>
<gene>
    <name evidence="1" type="ORF">E2L05_15465</name>
</gene>
<dbReference type="OrthoDB" id="7657434at2"/>
<name>A0A4V3BB31_9RHOB</name>
<proteinExistence type="predicted"/>
<dbReference type="EMBL" id="SMZO01000044">
    <property type="protein sequence ID" value="TDL85449.1"/>
    <property type="molecule type" value="Genomic_DNA"/>
</dbReference>
<reference evidence="1 2" key="1">
    <citation type="submission" date="2019-03" db="EMBL/GenBank/DDBJ databases">
        <title>Rhodobacteraceae bacterium SM1902, a new member of the family Rhodobacteraceae isolated from Yantai.</title>
        <authorList>
            <person name="Sun Y."/>
        </authorList>
    </citation>
    <scope>NUCLEOTIDE SEQUENCE [LARGE SCALE GENOMIC DNA]</scope>
    <source>
        <strain evidence="1 2">SM1902</strain>
    </source>
</reference>
<dbReference type="AlphaFoldDB" id="A0A4V3BB31"/>
<dbReference type="RefSeq" id="WP_133343789.1">
    <property type="nucleotide sequence ID" value="NZ_SMZO01000044.1"/>
</dbReference>
<sequence>MLAKRPMGQGAASKKYDVLTALGAHACGGSKFEQRLVLRFMTAITARYNWQRDELTMGRAELARLWQVDERTVKRELAKLKTAGWVYIKRPAARGRVTTYAIDWERVLYDTRSSWKSVGPDFELRLASMGKHHDLTPETNHKVVAFPTPKQTEGGTEWDQALSLLYRDDPVFHGNWLVQVKRSGLRHGILELEAPSGFHANYLNTHAIARMTRAVQEFAPEVHRVFISSS</sequence>
<evidence type="ECO:0000313" key="2">
    <source>
        <dbReference type="Proteomes" id="UP000294562"/>
    </source>
</evidence>
<comment type="caution">
    <text evidence="1">The sequence shown here is derived from an EMBL/GenBank/DDBJ whole genome shotgun (WGS) entry which is preliminary data.</text>
</comment>
<keyword evidence="2" id="KW-1185">Reference proteome</keyword>
<protein>
    <recommendedName>
        <fullName evidence="3">DnaA N-terminal domain-containing protein</fullName>
    </recommendedName>
</protein>
<dbReference type="Proteomes" id="UP000294562">
    <property type="component" value="Unassembled WGS sequence"/>
</dbReference>
<evidence type="ECO:0000313" key="1">
    <source>
        <dbReference type="EMBL" id="TDL85449.1"/>
    </source>
</evidence>